<dbReference type="Gene3D" id="3.40.50.1110">
    <property type="entry name" value="SGNH hydrolase"/>
    <property type="match status" value="1"/>
</dbReference>
<accession>A0A366FVN6</accession>
<dbReference type="InterPro" id="IPR023214">
    <property type="entry name" value="HAD_sf"/>
</dbReference>
<dbReference type="InterPro" id="IPR010033">
    <property type="entry name" value="HAD_SF_ppase_IIIC"/>
</dbReference>
<dbReference type="InterPro" id="IPR036514">
    <property type="entry name" value="SGNH_hydro_sf"/>
</dbReference>
<dbReference type="Proteomes" id="UP000253529">
    <property type="component" value="Unassembled WGS sequence"/>
</dbReference>
<proteinExistence type="predicted"/>
<reference evidence="1 2" key="1">
    <citation type="submission" date="2018-06" db="EMBL/GenBank/DDBJ databases">
        <title>Genomic Encyclopedia of Type Strains, Phase IV (KMG-IV): sequencing the most valuable type-strain genomes for metagenomic binning, comparative biology and taxonomic classification.</title>
        <authorList>
            <person name="Goeker M."/>
        </authorList>
    </citation>
    <scope>NUCLEOTIDE SEQUENCE [LARGE SCALE GENOMIC DNA]</scope>
    <source>
        <strain evidence="1 2">DSM 24875</strain>
    </source>
</reference>
<dbReference type="NCBIfam" id="TIGR01681">
    <property type="entry name" value="HAD-SF-IIIC"/>
    <property type="match status" value="1"/>
</dbReference>
<dbReference type="AlphaFoldDB" id="A0A366FVN6"/>
<dbReference type="OrthoDB" id="323926at2"/>
<evidence type="ECO:0000313" key="1">
    <source>
        <dbReference type="EMBL" id="RBP17759.1"/>
    </source>
</evidence>
<dbReference type="RefSeq" id="WP_113887705.1">
    <property type="nucleotide sequence ID" value="NZ_QNRK01000002.1"/>
</dbReference>
<name>A0A366FVN6_9HYPH</name>
<evidence type="ECO:0000313" key="2">
    <source>
        <dbReference type="Proteomes" id="UP000253529"/>
    </source>
</evidence>
<dbReference type="NCBIfam" id="TIGR01686">
    <property type="entry name" value="FkbH"/>
    <property type="match status" value="1"/>
</dbReference>
<dbReference type="InterPro" id="IPR036412">
    <property type="entry name" value="HAD-like_sf"/>
</dbReference>
<dbReference type="Gene3D" id="3.40.50.1000">
    <property type="entry name" value="HAD superfamily/HAD-like"/>
    <property type="match status" value="1"/>
</dbReference>
<protein>
    <submittedName>
        <fullName evidence="1">D-glyceryl-ACP synthase</fullName>
    </submittedName>
</protein>
<organism evidence="1 2">
    <name type="scientific">Roseiarcus fermentans</name>
    <dbReference type="NCBI Taxonomy" id="1473586"/>
    <lineage>
        <taxon>Bacteria</taxon>
        <taxon>Pseudomonadati</taxon>
        <taxon>Pseudomonadota</taxon>
        <taxon>Alphaproteobacteria</taxon>
        <taxon>Hyphomicrobiales</taxon>
        <taxon>Roseiarcaceae</taxon>
        <taxon>Roseiarcus</taxon>
    </lineage>
</organism>
<dbReference type="SUPFAM" id="SSF56784">
    <property type="entry name" value="HAD-like"/>
    <property type="match status" value="1"/>
</dbReference>
<sequence>MLKSLSWLRPAPGDFRDQARALRSEMRGGRGDDLGMRLYALANHALDENQLVSLARLAAGACDAGAAPAPFSAVKLGVFGDGTLSLIAPAIAGTALRHRLAVDTFVGEFNRAALDALDPSGPVRSAGLDMALIVSDARVLGLDRPAASRAAADETVERAFGQVRRTVEGLRPSIGSAILVQTVAAPLEPLFGSYDRIEPGSPLSMTAAFNRRVADWAADGGVVLVDVAHLAECVGLEAWDDPGQWHAAKLGFAPSLLPVYADVVARAMAAVRGLSRKCLVLDLDNTLWGGVVGDDGLGGIVIGQGSATGEAHLAVQRMALALRARGVVLAVCSKNEEAAARAPFREHPDMLLREDHIAVFQANWTDKAANLRAIAETLNIGVDALVLLDDNPAERMQVRSELPLVGVPELPDDPALFPRMLAAAGYFEAVSVSKEDRARAEMYQANARRAAALSASADVGAYLASLEMACAIGPVSEMTRARVAQLVNKSNQFNLTTRRWSEGELAAAIRDPARHVAQVRLVDRFGDNGVIAVLIADKGPDAWAIDTWLMSCRVLGRRVEEACLAHLAGAARAAGARALIGRYIPSPRNAIVKDHYRNLGFALEDESGGATTWRLDLDRFVAPALEMTVADGFLAPENAAA</sequence>
<dbReference type="GO" id="GO:0016788">
    <property type="term" value="F:hydrolase activity, acting on ester bonds"/>
    <property type="evidence" value="ECO:0007669"/>
    <property type="project" value="UniProtKB-ARBA"/>
</dbReference>
<dbReference type="EMBL" id="QNRK01000002">
    <property type="protein sequence ID" value="RBP17759.1"/>
    <property type="molecule type" value="Genomic_DNA"/>
</dbReference>
<dbReference type="InterPro" id="IPR010037">
    <property type="entry name" value="FkbH_domain"/>
</dbReference>
<gene>
    <name evidence="1" type="ORF">DFR50_102252</name>
</gene>
<comment type="caution">
    <text evidence="1">The sequence shown here is derived from an EMBL/GenBank/DDBJ whole genome shotgun (WGS) entry which is preliminary data.</text>
</comment>
<keyword evidence="2" id="KW-1185">Reference proteome</keyword>